<organism evidence="1 2">
    <name type="scientific">Parvularcula marina</name>
    <dbReference type="NCBI Taxonomy" id="2292771"/>
    <lineage>
        <taxon>Bacteria</taxon>
        <taxon>Pseudomonadati</taxon>
        <taxon>Pseudomonadota</taxon>
        <taxon>Alphaproteobacteria</taxon>
        <taxon>Parvularculales</taxon>
        <taxon>Parvularculaceae</taxon>
        <taxon>Parvularcula</taxon>
    </lineage>
</organism>
<accession>A0A371RFQ3</accession>
<evidence type="ECO:0000313" key="2">
    <source>
        <dbReference type="Proteomes" id="UP000264589"/>
    </source>
</evidence>
<sequence length="428" mass="48808">MQLDFPNTEKSNLIRCFEENVSEILDHFRSTKNVEMQLDSKLRAEVRKNLPSETFNPAIELQQAPAYHVQELEVGEPERKLLVSGAASTGLGLFSRGLEKNVIDRSATIINAIPRFFTFSSLSERKYAGLVGDILNLIAAGRRYPEKVSRDEMLRLLSFSWCIESRLEPRHAFGLSKVISSLRDDIISYHKVDIIENSNLVRRELVSPRQRDFFIQREAGTFIKDENLVTLIEQHDSALEILSREKPRDRGARGFSLAYNARKANILAARLVLGLRSPKYHSGEAEFKRRHEQLEEDLNDVCGNQPATYLQKAYYDLARGTAHNENMVSLYKSIYEHMQLIETNTPPEVQLAMRMSIAAEEGVFATSSAVHEFLVKDTRVQMHMINACRFFVSPALRTQLINHYAKNGIWSLADAKWILGSHLETAKI</sequence>
<proteinExistence type="predicted"/>
<evidence type="ECO:0000313" key="1">
    <source>
        <dbReference type="EMBL" id="RFB04281.1"/>
    </source>
</evidence>
<reference evidence="1 2" key="1">
    <citation type="submission" date="2018-08" db="EMBL/GenBank/DDBJ databases">
        <title>Parvularcula sp. SM1705, isolated from surface water of the South Sea China.</title>
        <authorList>
            <person name="Sun L."/>
        </authorList>
    </citation>
    <scope>NUCLEOTIDE SEQUENCE [LARGE SCALE GENOMIC DNA]</scope>
    <source>
        <strain evidence="1 2">SM1705</strain>
    </source>
</reference>
<gene>
    <name evidence="1" type="ORF">DX908_02660</name>
</gene>
<name>A0A371RFQ3_9PROT</name>
<dbReference type="InParanoid" id="A0A371RFQ3"/>
<dbReference type="EMBL" id="QUQO01000001">
    <property type="protein sequence ID" value="RFB04281.1"/>
    <property type="molecule type" value="Genomic_DNA"/>
</dbReference>
<dbReference type="AlphaFoldDB" id="A0A371RFQ3"/>
<keyword evidence="2" id="KW-1185">Reference proteome</keyword>
<protein>
    <submittedName>
        <fullName evidence="1">Uncharacterized protein</fullName>
    </submittedName>
</protein>
<dbReference type="Proteomes" id="UP000264589">
    <property type="component" value="Unassembled WGS sequence"/>
</dbReference>
<comment type="caution">
    <text evidence="1">The sequence shown here is derived from an EMBL/GenBank/DDBJ whole genome shotgun (WGS) entry which is preliminary data.</text>
</comment>